<dbReference type="AlphaFoldDB" id="O33121"/>
<organism evidence="1">
    <name type="scientific">Mycobacterium leprae</name>
    <dbReference type="NCBI Taxonomy" id="1769"/>
    <lineage>
        <taxon>Bacteria</taxon>
        <taxon>Bacillati</taxon>
        <taxon>Actinomycetota</taxon>
        <taxon>Actinomycetes</taxon>
        <taxon>Mycobacteriales</taxon>
        <taxon>Mycobacteriaceae</taxon>
        <taxon>Mycobacterium</taxon>
    </lineage>
</organism>
<reference evidence="1" key="3">
    <citation type="submission" date="1997-09" db="EMBL/GenBank/DDBJ databases">
        <authorList>
            <person name="Parkhill J."/>
            <person name="Barrell B.G."/>
            <person name="Rajandream M.A."/>
        </authorList>
    </citation>
    <scope>NUCLEOTIDE SEQUENCE</scope>
</reference>
<proteinExistence type="predicted"/>
<reference evidence="1" key="2">
    <citation type="submission" date="1997-09" db="EMBL/GenBank/DDBJ databases">
        <authorList>
            <person name="Oliver K."/>
            <person name="Harris D."/>
        </authorList>
    </citation>
    <scope>NUCLEOTIDE SEQUENCE</scope>
</reference>
<dbReference type="EMBL" id="Z99263">
    <property type="protein sequence ID" value="CAB16445.1"/>
    <property type="molecule type" value="Genomic_DNA"/>
</dbReference>
<name>O33121_MYCLR</name>
<protein>
    <submittedName>
        <fullName evidence="1">Uncharacterized protein MLCB637.30</fullName>
    </submittedName>
</protein>
<gene>
    <name evidence="1" type="primary">MLCB637.30</name>
</gene>
<sequence>MRQAELVVIPRTGKTADTAHSRFACSSSGRPWALRRRCRTGIAFPNADSELVRSGKGNRDRPILSVVPSKNIPRSGSYVWPFSIKKLTRGSRFRLTAFCDFIFDFQSDCAVDGSVLHSGQMCLPVWTDGG</sequence>
<dbReference type="PIR" id="T45423">
    <property type="entry name" value="T45423"/>
</dbReference>
<evidence type="ECO:0000313" key="1">
    <source>
        <dbReference type="EMBL" id="CAB16445.1"/>
    </source>
</evidence>
<accession>O33121</accession>
<reference evidence="1" key="1">
    <citation type="journal article" date="1993" name="Mol. Microbiol.">
        <title>Use of an ordered cosmid library to deduce the genomic organization of Mycobacterium leprae.</title>
        <authorList>
            <person name="Eiglmeier K."/>
            <person name="Honore N."/>
            <person name="Woods S.A."/>
            <person name="Caudron B."/>
            <person name="Cole S.T."/>
        </authorList>
    </citation>
    <scope>NUCLEOTIDE SEQUENCE</scope>
</reference>